<gene>
    <name evidence="2" type="ORF">SAMN04489732_119209</name>
</gene>
<dbReference type="NCBIfam" id="TIGR03930">
    <property type="entry name" value="WXG100_ESAT6"/>
    <property type="match status" value="1"/>
</dbReference>
<name>A0A1H8YJK8_9PSEU</name>
<dbReference type="AlphaFoldDB" id="A0A1H8YJK8"/>
<reference evidence="2 3" key="1">
    <citation type="submission" date="2016-10" db="EMBL/GenBank/DDBJ databases">
        <authorList>
            <person name="de Groot N.N."/>
        </authorList>
    </citation>
    <scope>NUCLEOTIDE SEQUENCE [LARGE SCALE GENOMIC DNA]</scope>
    <source>
        <strain evidence="2 3">DSM 44993</strain>
    </source>
</reference>
<dbReference type="SUPFAM" id="SSF140453">
    <property type="entry name" value="EsxAB dimer-like"/>
    <property type="match status" value="1"/>
</dbReference>
<dbReference type="Pfam" id="PF06013">
    <property type="entry name" value="WXG100"/>
    <property type="match status" value="1"/>
</dbReference>
<evidence type="ECO:0000313" key="2">
    <source>
        <dbReference type="EMBL" id="SEP52327.1"/>
    </source>
</evidence>
<dbReference type="InterPro" id="IPR010310">
    <property type="entry name" value="T7SS_ESAT-6-like"/>
</dbReference>
<dbReference type="Gene3D" id="1.10.287.1060">
    <property type="entry name" value="ESAT-6-like"/>
    <property type="match status" value="1"/>
</dbReference>
<dbReference type="OrthoDB" id="3626083at2"/>
<dbReference type="Proteomes" id="UP000198582">
    <property type="component" value="Unassembled WGS sequence"/>
</dbReference>
<organism evidence="2 3">
    <name type="scientific">Amycolatopsis saalfeldensis</name>
    <dbReference type="NCBI Taxonomy" id="394193"/>
    <lineage>
        <taxon>Bacteria</taxon>
        <taxon>Bacillati</taxon>
        <taxon>Actinomycetota</taxon>
        <taxon>Actinomycetes</taxon>
        <taxon>Pseudonocardiales</taxon>
        <taxon>Pseudonocardiaceae</taxon>
        <taxon>Amycolatopsis</taxon>
    </lineage>
</organism>
<sequence length="99" mass="11042">MALGQFTISFTEMQSTVEQAKQQSNQITELLDQMRTTIMAQREHWTGAAADEFQSTYDWCHQQALTLPQALDAAGRTLATINEGTSTTEGSNAQRFAQR</sequence>
<keyword evidence="3" id="KW-1185">Reference proteome</keyword>
<dbReference type="RefSeq" id="WP_091625356.1">
    <property type="nucleotide sequence ID" value="NZ_FOEF01000019.1"/>
</dbReference>
<proteinExistence type="inferred from homology"/>
<dbReference type="STRING" id="394193.SAMN04489732_119209"/>
<evidence type="ECO:0000256" key="1">
    <source>
        <dbReference type="RuleBase" id="RU362001"/>
    </source>
</evidence>
<evidence type="ECO:0000313" key="3">
    <source>
        <dbReference type="Proteomes" id="UP000198582"/>
    </source>
</evidence>
<protein>
    <recommendedName>
        <fullName evidence="1">ESAT-6-like protein</fullName>
    </recommendedName>
</protein>
<accession>A0A1H8YJK8</accession>
<dbReference type="InterPro" id="IPR036689">
    <property type="entry name" value="ESAT-6-like_sf"/>
</dbReference>
<dbReference type="EMBL" id="FOEF01000019">
    <property type="protein sequence ID" value="SEP52327.1"/>
    <property type="molecule type" value="Genomic_DNA"/>
</dbReference>
<comment type="similarity">
    <text evidence="1">Belongs to the WXG100 family.</text>
</comment>